<keyword evidence="2" id="KW-1185">Reference proteome</keyword>
<comment type="caution">
    <text evidence="1">The sequence shown here is derived from an EMBL/GenBank/DDBJ whole genome shotgun (WGS) entry which is preliminary data.</text>
</comment>
<reference evidence="1 2" key="1">
    <citation type="submission" date="2016-10" db="EMBL/GenBank/DDBJ databases">
        <title>Genome sequence of the basidiomycete white-rot fungus Trametes pubescens.</title>
        <authorList>
            <person name="Makela M.R."/>
            <person name="Granchi Z."/>
            <person name="Peng M."/>
            <person name="De Vries R.P."/>
            <person name="Grigoriev I."/>
            <person name="Riley R."/>
            <person name="Hilden K."/>
        </authorList>
    </citation>
    <scope>NUCLEOTIDE SEQUENCE [LARGE SCALE GENOMIC DNA]</scope>
    <source>
        <strain evidence="1 2">FBCC735</strain>
    </source>
</reference>
<evidence type="ECO:0000313" key="1">
    <source>
        <dbReference type="EMBL" id="OJT11790.1"/>
    </source>
</evidence>
<organism evidence="1 2">
    <name type="scientific">Trametes pubescens</name>
    <name type="common">White-rot fungus</name>
    <dbReference type="NCBI Taxonomy" id="154538"/>
    <lineage>
        <taxon>Eukaryota</taxon>
        <taxon>Fungi</taxon>
        <taxon>Dikarya</taxon>
        <taxon>Basidiomycota</taxon>
        <taxon>Agaricomycotina</taxon>
        <taxon>Agaricomycetes</taxon>
        <taxon>Polyporales</taxon>
        <taxon>Polyporaceae</taxon>
        <taxon>Trametes</taxon>
    </lineage>
</organism>
<evidence type="ECO:0000313" key="2">
    <source>
        <dbReference type="Proteomes" id="UP000184267"/>
    </source>
</evidence>
<name>A0A1M2VWA0_TRAPU</name>
<dbReference type="Proteomes" id="UP000184267">
    <property type="component" value="Unassembled WGS sequence"/>
</dbReference>
<proteinExistence type="predicted"/>
<gene>
    <name evidence="1" type="ORF">TRAPUB_11651</name>
</gene>
<dbReference type="AlphaFoldDB" id="A0A1M2VWA0"/>
<accession>A0A1M2VWA0</accession>
<protein>
    <submittedName>
        <fullName evidence="1">Uncharacterized protein</fullName>
    </submittedName>
</protein>
<dbReference type="EMBL" id="MNAD01000574">
    <property type="protein sequence ID" value="OJT11790.1"/>
    <property type="molecule type" value="Genomic_DNA"/>
</dbReference>
<sequence length="61" mass="6929">MACDERADTKTEKWLRNGWCMPGMLKRTVSSYPNGNHLRISMSSVQIGVSMSNSYDCDRGR</sequence>